<evidence type="ECO:0000256" key="1">
    <source>
        <dbReference type="SAM" id="Phobius"/>
    </source>
</evidence>
<keyword evidence="1" id="KW-0472">Membrane</keyword>
<keyword evidence="1" id="KW-0812">Transmembrane</keyword>
<gene>
    <name evidence="2" type="ORF">SAMN04488511_105102</name>
</gene>
<organism evidence="2 3">
    <name type="scientific">Pedobacter suwonensis</name>
    <dbReference type="NCBI Taxonomy" id="332999"/>
    <lineage>
        <taxon>Bacteria</taxon>
        <taxon>Pseudomonadati</taxon>
        <taxon>Bacteroidota</taxon>
        <taxon>Sphingobacteriia</taxon>
        <taxon>Sphingobacteriales</taxon>
        <taxon>Sphingobacteriaceae</taxon>
        <taxon>Pedobacter</taxon>
    </lineage>
</organism>
<feature type="transmembrane region" description="Helical" evidence="1">
    <location>
        <begin position="36"/>
        <end position="54"/>
    </location>
</feature>
<dbReference type="Proteomes" id="UP000198836">
    <property type="component" value="Unassembled WGS sequence"/>
</dbReference>
<dbReference type="AlphaFoldDB" id="A0A1I0T3H3"/>
<protein>
    <submittedName>
        <fullName evidence="2">Uncharacterized protein</fullName>
    </submittedName>
</protein>
<sequence length="67" mass="7996">MTVTYMMLVFTTIYLTSTYLYYRYTVKKEKEFRYKPLFLLVIGILFLLSLYGSLTSTPFGEIVPFIR</sequence>
<proteinExistence type="predicted"/>
<keyword evidence="1" id="KW-1133">Transmembrane helix</keyword>
<dbReference type="EMBL" id="FOJM01000005">
    <property type="protein sequence ID" value="SFA45586.1"/>
    <property type="molecule type" value="Genomic_DNA"/>
</dbReference>
<evidence type="ECO:0000313" key="3">
    <source>
        <dbReference type="Proteomes" id="UP000198836"/>
    </source>
</evidence>
<accession>A0A1I0T3H3</accession>
<keyword evidence="3" id="KW-1185">Reference proteome</keyword>
<reference evidence="3" key="1">
    <citation type="submission" date="2016-10" db="EMBL/GenBank/DDBJ databases">
        <authorList>
            <person name="Varghese N."/>
            <person name="Submissions S."/>
        </authorList>
    </citation>
    <scope>NUCLEOTIDE SEQUENCE [LARGE SCALE GENOMIC DNA]</scope>
    <source>
        <strain evidence="3">DSM 18130</strain>
    </source>
</reference>
<name>A0A1I0T3H3_9SPHI</name>
<evidence type="ECO:0000313" key="2">
    <source>
        <dbReference type="EMBL" id="SFA45586.1"/>
    </source>
</evidence>
<feature type="transmembrane region" description="Helical" evidence="1">
    <location>
        <begin position="6"/>
        <end position="24"/>
    </location>
</feature>